<feature type="region of interest" description="Disordered" evidence="1">
    <location>
        <begin position="1"/>
        <end position="50"/>
    </location>
</feature>
<feature type="transmembrane region" description="Helical" evidence="2">
    <location>
        <begin position="522"/>
        <end position="539"/>
    </location>
</feature>
<keyword evidence="4" id="KW-1185">Reference proteome</keyword>
<dbReference type="Gene3D" id="1.25.40.20">
    <property type="entry name" value="Ankyrin repeat-containing domain"/>
    <property type="match status" value="1"/>
</dbReference>
<feature type="transmembrane region" description="Helical" evidence="2">
    <location>
        <begin position="402"/>
        <end position="427"/>
    </location>
</feature>
<feature type="compositionally biased region" description="Basic and acidic residues" evidence="1">
    <location>
        <begin position="881"/>
        <end position="895"/>
    </location>
</feature>
<dbReference type="VEuPathDB" id="AmoebaDB:NF0103960"/>
<feature type="transmembrane region" description="Helical" evidence="2">
    <location>
        <begin position="82"/>
        <end position="104"/>
    </location>
</feature>
<sequence>MQSSSTPTVNTTHHHHHQTQPPLLSSSSTTQDQIPPVNPTTTPIPSEVTSKPTYEGLFPFLEHAKEEGIEFSCFTHEFLHHYWWSFFYLIMGSFGYLVGPLYCFSNLWLRYWRKIVCGVCVTRKNVADRIEVLGCLMCHRFNWLGTKYLIISLICVKKQFRQQFFATAMVDYLIYHFKKQLPFSEIDVVMVSDVDAYDSPSWFLCNRANLQVWPFMQQISWWRLFYPATLFVIPHYIPGKFIRARILNVTPSKVSSHENIPTVTPANTSSGTTIGNTTTKPPMSTMKSKTTRFLEKLCYFVKSCFSPQGERRYYIAAENVGFYSFLVSTLFGMLFLFLGRQMVNDVYNLNMVRHHLGAGEFLNSEENSKLIYKLVPYREESHGSGSHSIQHTTIFSWLYLDMMVALTLAFVFPITKFVCVNLSSLLIKKKFCLFRCYDTMAFTLFVRTVFTGSPITLPFIGGYYIADPSFNYRTLKGRKTIFLIGLPFVVLCLMVLFVVTVPLLIFRFHDYVSTQEREQDSWFVWFCWLGFFAAFYSLFECFCVVFPSSASYHLLRYSKERETENREDDLDTSSGGGGAEVMPQIREEKREYENYLSSYYNNGYGKMPKAKNVENTKYSTGHDFTAAKGDKLTPLARIWIDRDKRQRKQQAKLAATSSANVTAGNEQREEKELESLCHLIRDHFDFELKFHIICMIPTYTEIKKRRDHPHRRLFTTYFGGEDETIYSIRRDPLLVTYHKYRLLCKTFNVRVQHYLMSSHNGCDELNMANMLMHLYNQRTNQMEVEGDLDSFMSKMALLLCFINTKKLYLAKKVLDFDHESIYHEYPKVFNCLKSCWNELYKLKTDADLGAFVLNGSIPYYRMNYYHQNIDDSDSDGEEEDGKEKTKKKDTSSSREQDEESNATSKKVEHDENLFQDVSINRDGATDQGATSETLDLIDDENKNNKDDTLLVYTEEENDMLLDNNGFLKDRETTDNEEEEVSEETLMNEIDSRSTSHTLSTNVSFTRMFLNSTQKQEMEYQKVQKQAVKNFKGLQIEDGEFKVDFENNDLQIKNPRELYNKFFHKAGELPAIYKYETYSSLSSYFQTIAPIYSYETYLCALLRFKLRVVLPALFNNDFYADNYQIFRSLTLVNLTYCNSFNNLLLHILIENGKQVPEDITIKENATFNQACGIQELSFVNFTFDQLLVIFSNDRSYYPSSGNYDASTKDPYALKGLTNFAKMDETKRKYIFSSLGNTVSRVNLYFYGDYVYTLSPETYLFSNFTPNITDLRIIAKTRENNTVDSQVNTVCNSCVSDFSADYFRKRFQKIIILAEGKPQKELDWKDGNDVSYQQDEEGGLKNVLFNSKLPLLEKEAIPSTTSTLTLRIMLMCQMTKDLLNTFLEHSDLVFEKLPVANFLLTQSNGFPIAQKKALIDLMLKEHKYPFSVIDTFSYDFTEEKRILEEYLIHLANCNDGRLLGLENITYDSTFSWLMTLMYYGWDFLKDNKVFEELMLGAQLSCGRLGNTSTEGEACSVLSELFMAKLFYENLDTKAFVDLLLTKCKFSYSGDMEELLTQVETECSQKDFQLLEKCDNEDDQTKRNLQLFFTYITRPKKDVTTFEKQVLQLTPDKIFVLLINSISDRDLKKFDTILTLGQAMKDFNKVFDKTIHMQITNRYQNDIYSLPTVYKYASSDIDKVDIVNSKALQLKFTRRKHALRLIYEKGLALDHTFSIADLDNAIAESESDTLEINLFLYLLVSASVPVSVVLTVLERLSPEQLLFQDSNGNNALHIAVLQLFTSQDLYSLLLKKQPKLVDMVNKELNTPLHFACYQSIDTLFLVGRRLVQEYKSRTDVVNGLGLTPYEVAAASILRDVLNGGGGVTSWSHFDLNWLLPPQGLTKEEMFKQILSRK</sequence>
<feature type="transmembrane region" description="Helical" evidence="2">
    <location>
        <begin position="481"/>
        <end position="506"/>
    </location>
</feature>
<feature type="transmembrane region" description="Helical" evidence="2">
    <location>
        <begin position="439"/>
        <end position="461"/>
    </location>
</feature>
<dbReference type="VEuPathDB" id="AmoebaDB:FDP41_002257"/>
<dbReference type="OrthoDB" id="10369182at2759"/>
<feature type="compositionally biased region" description="Low complexity" evidence="1">
    <location>
        <begin position="19"/>
        <end position="45"/>
    </location>
</feature>
<feature type="compositionally biased region" description="Low complexity" evidence="1">
    <location>
        <begin position="267"/>
        <end position="279"/>
    </location>
</feature>
<feature type="region of interest" description="Disordered" evidence="1">
    <location>
        <begin position="564"/>
        <end position="583"/>
    </location>
</feature>
<dbReference type="EMBL" id="VFQX01000029">
    <property type="protein sequence ID" value="KAF0978437.1"/>
    <property type="molecule type" value="Genomic_DNA"/>
</dbReference>
<dbReference type="Proteomes" id="UP000444721">
    <property type="component" value="Unassembled WGS sequence"/>
</dbReference>
<name>A0A6A5BN21_NAEFO</name>
<evidence type="ECO:0000313" key="3">
    <source>
        <dbReference type="EMBL" id="KAF0978437.1"/>
    </source>
</evidence>
<dbReference type="SUPFAM" id="SSF48403">
    <property type="entry name" value="Ankyrin repeat"/>
    <property type="match status" value="1"/>
</dbReference>
<dbReference type="InterPro" id="IPR036770">
    <property type="entry name" value="Ankyrin_rpt-contain_sf"/>
</dbReference>
<organism evidence="3 4">
    <name type="scientific">Naegleria fowleri</name>
    <name type="common">Brain eating amoeba</name>
    <dbReference type="NCBI Taxonomy" id="5763"/>
    <lineage>
        <taxon>Eukaryota</taxon>
        <taxon>Discoba</taxon>
        <taxon>Heterolobosea</taxon>
        <taxon>Tetramitia</taxon>
        <taxon>Eutetramitia</taxon>
        <taxon>Vahlkampfiidae</taxon>
        <taxon>Naegleria</taxon>
    </lineage>
</organism>
<dbReference type="GeneID" id="68109475"/>
<dbReference type="VEuPathDB" id="AmoebaDB:NF0103980"/>
<evidence type="ECO:0000313" key="4">
    <source>
        <dbReference type="Proteomes" id="UP000444721"/>
    </source>
</evidence>
<evidence type="ECO:0000256" key="2">
    <source>
        <dbReference type="SAM" id="Phobius"/>
    </source>
</evidence>
<protein>
    <submittedName>
        <fullName evidence="3">Uncharacterized protein</fullName>
    </submittedName>
</protein>
<feature type="compositionally biased region" description="Acidic residues" evidence="1">
    <location>
        <begin position="870"/>
        <end position="880"/>
    </location>
</feature>
<proteinExistence type="predicted"/>
<dbReference type="VEuPathDB" id="AmoebaDB:NF0103990"/>
<dbReference type="VEuPathDB" id="AmoebaDB:NF0103970"/>
<keyword evidence="2" id="KW-0812">Transmembrane</keyword>
<accession>A0A6A5BN21</accession>
<keyword evidence="2" id="KW-1133">Transmembrane helix</keyword>
<feature type="transmembrane region" description="Helical" evidence="2">
    <location>
        <begin position="320"/>
        <end position="339"/>
    </location>
</feature>
<dbReference type="VEuPathDB" id="AmoebaDB:NfTy_042990"/>
<feature type="compositionally biased region" description="Low complexity" evidence="1">
    <location>
        <begin position="1"/>
        <end position="11"/>
    </location>
</feature>
<evidence type="ECO:0000256" key="1">
    <source>
        <dbReference type="SAM" id="MobiDB-lite"/>
    </source>
</evidence>
<feature type="region of interest" description="Disordered" evidence="1">
    <location>
        <begin position="258"/>
        <end position="285"/>
    </location>
</feature>
<dbReference type="RefSeq" id="XP_044563150.1">
    <property type="nucleotide sequence ID" value="XM_044705431.1"/>
</dbReference>
<reference evidence="3 4" key="1">
    <citation type="journal article" date="2019" name="Sci. Rep.">
        <title>Nanopore sequencing improves the draft genome of the human pathogenic amoeba Naegleria fowleri.</title>
        <authorList>
            <person name="Liechti N."/>
            <person name="Schurch N."/>
            <person name="Bruggmann R."/>
            <person name="Wittwer M."/>
        </authorList>
    </citation>
    <scope>NUCLEOTIDE SEQUENCE [LARGE SCALE GENOMIC DNA]</scope>
    <source>
        <strain evidence="3 4">ATCC 30894</strain>
    </source>
</reference>
<keyword evidence="2" id="KW-0472">Membrane</keyword>
<feature type="region of interest" description="Disordered" evidence="1">
    <location>
        <begin position="870"/>
        <end position="942"/>
    </location>
</feature>
<comment type="caution">
    <text evidence="3">The sequence shown here is derived from an EMBL/GenBank/DDBJ whole genome shotgun (WGS) entry which is preliminary data.</text>
</comment>
<gene>
    <name evidence="3" type="ORF">FDP41_002257</name>
</gene>